<sequence length="78" mass="8635">MKWIYLLTLVVSMNAHAIVKRHDVPEHAYLNTAANDNSTVSFYGMYQGKEIVEGMGAFVASDRISKSQLNADLCSALQ</sequence>
<comment type="caution">
    <text evidence="2">The sequence shown here is derived from an EMBL/GenBank/DDBJ whole genome shotgun (WGS) entry which is preliminary data.</text>
</comment>
<reference evidence="2" key="2">
    <citation type="submission" date="2020-09" db="EMBL/GenBank/DDBJ databases">
        <authorList>
            <person name="Sun Q."/>
            <person name="Kim S."/>
        </authorList>
    </citation>
    <scope>NUCLEOTIDE SEQUENCE</scope>
    <source>
        <strain evidence="2">KCTC 22164</strain>
    </source>
</reference>
<dbReference type="Proteomes" id="UP000631300">
    <property type="component" value="Unassembled WGS sequence"/>
</dbReference>
<keyword evidence="3" id="KW-1185">Reference proteome</keyword>
<proteinExistence type="predicted"/>
<dbReference type="AlphaFoldDB" id="A0A918JCN3"/>
<accession>A0A918JCN3</accession>
<organism evidence="2 3">
    <name type="scientific">Alteromonas halophila</name>
    <dbReference type="NCBI Taxonomy" id="516698"/>
    <lineage>
        <taxon>Bacteria</taxon>
        <taxon>Pseudomonadati</taxon>
        <taxon>Pseudomonadota</taxon>
        <taxon>Gammaproteobacteria</taxon>
        <taxon>Alteromonadales</taxon>
        <taxon>Alteromonadaceae</taxon>
        <taxon>Alteromonas/Salinimonas group</taxon>
        <taxon>Alteromonas</taxon>
    </lineage>
</organism>
<name>A0A918JCN3_9ALTE</name>
<feature type="chain" id="PRO_5037770679" evidence="1">
    <location>
        <begin position="18"/>
        <end position="78"/>
    </location>
</feature>
<dbReference type="RefSeq" id="WP_189403391.1">
    <property type="nucleotide sequence ID" value="NZ_BMXP01000001.1"/>
</dbReference>
<gene>
    <name evidence="2" type="ORF">GCM10007391_03800</name>
</gene>
<evidence type="ECO:0000313" key="2">
    <source>
        <dbReference type="EMBL" id="GGW74885.1"/>
    </source>
</evidence>
<reference evidence="2" key="1">
    <citation type="journal article" date="2014" name="Int. J. Syst. Evol. Microbiol.">
        <title>Complete genome sequence of Corynebacterium casei LMG S-19264T (=DSM 44701T), isolated from a smear-ripened cheese.</title>
        <authorList>
            <consortium name="US DOE Joint Genome Institute (JGI-PGF)"/>
            <person name="Walter F."/>
            <person name="Albersmeier A."/>
            <person name="Kalinowski J."/>
            <person name="Ruckert C."/>
        </authorList>
    </citation>
    <scope>NUCLEOTIDE SEQUENCE</scope>
    <source>
        <strain evidence="2">KCTC 22164</strain>
    </source>
</reference>
<dbReference type="EMBL" id="BMXP01000001">
    <property type="protein sequence ID" value="GGW74885.1"/>
    <property type="molecule type" value="Genomic_DNA"/>
</dbReference>
<evidence type="ECO:0000313" key="3">
    <source>
        <dbReference type="Proteomes" id="UP000631300"/>
    </source>
</evidence>
<feature type="signal peptide" evidence="1">
    <location>
        <begin position="1"/>
        <end position="17"/>
    </location>
</feature>
<keyword evidence="1" id="KW-0732">Signal</keyword>
<protein>
    <submittedName>
        <fullName evidence="2">Uncharacterized protein</fullName>
    </submittedName>
</protein>
<evidence type="ECO:0000256" key="1">
    <source>
        <dbReference type="SAM" id="SignalP"/>
    </source>
</evidence>